<dbReference type="GO" id="GO:0015628">
    <property type="term" value="P:protein secretion by the type II secretion system"/>
    <property type="evidence" value="ECO:0007669"/>
    <property type="project" value="InterPro"/>
</dbReference>
<reference evidence="3 4" key="1">
    <citation type="journal article" date="2015" name="Nature">
        <title>rRNA introns, odd ribosomes, and small enigmatic genomes across a large radiation of phyla.</title>
        <authorList>
            <person name="Brown C.T."/>
            <person name="Hug L.A."/>
            <person name="Thomas B.C."/>
            <person name="Sharon I."/>
            <person name="Castelle C.J."/>
            <person name="Singh A."/>
            <person name="Wilkins M.J."/>
            <person name="Williams K.H."/>
            <person name="Banfield J.F."/>
        </authorList>
    </citation>
    <scope>NUCLEOTIDE SEQUENCE [LARGE SCALE GENOMIC DNA]</scope>
</reference>
<dbReference type="EMBL" id="LBYB01000012">
    <property type="protein sequence ID" value="KKR41418.1"/>
    <property type="molecule type" value="Genomic_DNA"/>
</dbReference>
<dbReference type="Proteomes" id="UP000034881">
    <property type="component" value="Unassembled WGS sequence"/>
</dbReference>
<keyword evidence="1" id="KW-0488">Methylation</keyword>
<evidence type="ECO:0000256" key="2">
    <source>
        <dbReference type="SAM" id="Phobius"/>
    </source>
</evidence>
<keyword evidence="2" id="KW-1133">Transmembrane helix</keyword>
<dbReference type="InterPro" id="IPR000983">
    <property type="entry name" value="Bac_GSPG_pilin"/>
</dbReference>
<evidence type="ECO:0000313" key="3">
    <source>
        <dbReference type="EMBL" id="KKR41418.1"/>
    </source>
</evidence>
<dbReference type="AlphaFoldDB" id="A0A0G0QMN4"/>
<dbReference type="GO" id="GO:0015627">
    <property type="term" value="C:type II protein secretion system complex"/>
    <property type="evidence" value="ECO:0007669"/>
    <property type="project" value="InterPro"/>
</dbReference>
<dbReference type="PRINTS" id="PR00813">
    <property type="entry name" value="BCTERIALGSPG"/>
</dbReference>
<sequence>MFRNTKGFTLIELLIVVTIIAVLSAIGYAVFSGLSTSGNDSRRRGDLKAISDALEAKKGTNSNYQLIKAGSFTGGVIPKEPTGRDEKYCYGEDNTPIDNPSVWTGSTCPVGIPTNIDNAATIGTNNFPYYKVCAVNEKKDDVICFGSRQ</sequence>
<keyword evidence="2" id="KW-0472">Membrane</keyword>
<organism evidence="3 4">
    <name type="scientific">Candidatus Daviesbacteria bacterium GW2011_GWC2_40_12</name>
    <dbReference type="NCBI Taxonomy" id="1618431"/>
    <lineage>
        <taxon>Bacteria</taxon>
        <taxon>Candidatus Daviesiibacteriota</taxon>
    </lineage>
</organism>
<evidence type="ECO:0000256" key="1">
    <source>
        <dbReference type="ARBA" id="ARBA00022481"/>
    </source>
</evidence>
<accession>A0A0G0QMN4</accession>
<name>A0A0G0QMN4_9BACT</name>
<dbReference type="SUPFAM" id="SSF54523">
    <property type="entry name" value="Pili subunits"/>
    <property type="match status" value="1"/>
</dbReference>
<protein>
    <submittedName>
        <fullName evidence="3">Uncharacterized protein</fullName>
    </submittedName>
</protein>
<dbReference type="Pfam" id="PF07963">
    <property type="entry name" value="N_methyl"/>
    <property type="match status" value="1"/>
</dbReference>
<dbReference type="InterPro" id="IPR045584">
    <property type="entry name" value="Pilin-like"/>
</dbReference>
<feature type="transmembrane region" description="Helical" evidence="2">
    <location>
        <begin position="7"/>
        <end position="31"/>
    </location>
</feature>
<dbReference type="NCBIfam" id="TIGR02532">
    <property type="entry name" value="IV_pilin_GFxxxE"/>
    <property type="match status" value="1"/>
</dbReference>
<keyword evidence="2" id="KW-0812">Transmembrane</keyword>
<gene>
    <name evidence="3" type="ORF">UT77_C0012G0045</name>
</gene>
<dbReference type="Gene3D" id="3.30.700.10">
    <property type="entry name" value="Glycoprotein, Type 4 Pilin"/>
    <property type="match status" value="1"/>
</dbReference>
<evidence type="ECO:0000313" key="4">
    <source>
        <dbReference type="Proteomes" id="UP000034881"/>
    </source>
</evidence>
<comment type="caution">
    <text evidence="3">The sequence shown here is derived from an EMBL/GenBank/DDBJ whole genome shotgun (WGS) entry which is preliminary data.</text>
</comment>
<dbReference type="PROSITE" id="PS00409">
    <property type="entry name" value="PROKAR_NTER_METHYL"/>
    <property type="match status" value="1"/>
</dbReference>
<proteinExistence type="predicted"/>
<dbReference type="InterPro" id="IPR012902">
    <property type="entry name" value="N_methyl_site"/>
</dbReference>